<protein>
    <recommendedName>
        <fullName evidence="3">Polyketide cyclase / dehydrase and lipid transport</fullName>
    </recommendedName>
</protein>
<dbReference type="Gene3D" id="3.30.530.20">
    <property type="match status" value="1"/>
</dbReference>
<evidence type="ECO:0000313" key="2">
    <source>
        <dbReference type="Proteomes" id="UP000219612"/>
    </source>
</evidence>
<organism evidence="1 2">
    <name type="scientific">Paractinoplanes atraurantiacus</name>
    <dbReference type="NCBI Taxonomy" id="1036182"/>
    <lineage>
        <taxon>Bacteria</taxon>
        <taxon>Bacillati</taxon>
        <taxon>Actinomycetota</taxon>
        <taxon>Actinomycetes</taxon>
        <taxon>Micromonosporales</taxon>
        <taxon>Micromonosporaceae</taxon>
        <taxon>Paractinoplanes</taxon>
    </lineage>
</organism>
<dbReference type="EMBL" id="OBDY01000033">
    <property type="protein sequence ID" value="SNY68601.1"/>
    <property type="molecule type" value="Genomic_DNA"/>
</dbReference>
<name>A0A285KB95_9ACTN</name>
<keyword evidence="2" id="KW-1185">Reference proteome</keyword>
<dbReference type="RefSeq" id="WP_097327970.1">
    <property type="nucleotide sequence ID" value="NZ_OBDY01000033.1"/>
</dbReference>
<evidence type="ECO:0000313" key="1">
    <source>
        <dbReference type="EMBL" id="SNY68601.1"/>
    </source>
</evidence>
<proteinExistence type="predicted"/>
<dbReference type="AlphaFoldDB" id="A0A285KB95"/>
<reference evidence="1 2" key="1">
    <citation type="submission" date="2017-09" db="EMBL/GenBank/DDBJ databases">
        <authorList>
            <person name="Ehlers B."/>
            <person name="Leendertz F.H."/>
        </authorList>
    </citation>
    <scope>NUCLEOTIDE SEQUENCE [LARGE SCALE GENOMIC DNA]</scope>
    <source>
        <strain evidence="1 2">CGMCC 4.6857</strain>
    </source>
</reference>
<sequence length="145" mass="16312">MIEIARVSAESHIAPPYFHERWCDLATHQEWSASMEYLRLEEPLAVGARGVSKPNDGSPAPFMVTALEPGAVYADTTFLRGARLTVHHEVRPAGEGSRLVVHAYLQGRRARVWARRMGNDVQEALRIDLERLVALAESHDRAERM</sequence>
<dbReference type="OrthoDB" id="9810827at2"/>
<dbReference type="Proteomes" id="UP000219612">
    <property type="component" value="Unassembled WGS sequence"/>
</dbReference>
<accession>A0A285KB95</accession>
<dbReference type="SUPFAM" id="SSF55961">
    <property type="entry name" value="Bet v1-like"/>
    <property type="match status" value="1"/>
</dbReference>
<evidence type="ECO:0008006" key="3">
    <source>
        <dbReference type="Google" id="ProtNLM"/>
    </source>
</evidence>
<gene>
    <name evidence="1" type="ORF">SAMN05421748_13368</name>
</gene>
<dbReference type="InterPro" id="IPR023393">
    <property type="entry name" value="START-like_dom_sf"/>
</dbReference>